<protein>
    <submittedName>
        <fullName evidence="6">Thioredoxin peroxidase</fullName>
    </submittedName>
</protein>
<evidence type="ECO:0000259" key="5">
    <source>
        <dbReference type="PROSITE" id="PS51352"/>
    </source>
</evidence>
<dbReference type="NCBIfam" id="NF001808">
    <property type="entry name" value="PRK00522.1"/>
    <property type="match status" value="1"/>
</dbReference>
<dbReference type="GeneID" id="98319339"/>
<gene>
    <name evidence="6" type="ORF">FC89_GL001328</name>
</gene>
<name>A0A0R1VIV1_9LACO</name>
<dbReference type="OrthoDB" id="9781543at2"/>
<keyword evidence="2" id="KW-0049">Antioxidant</keyword>
<dbReference type="InterPro" id="IPR050455">
    <property type="entry name" value="Tpx_Peroxidase_subfamily"/>
</dbReference>
<dbReference type="Proteomes" id="UP000051451">
    <property type="component" value="Unassembled WGS sequence"/>
</dbReference>
<sequence length="164" mass="18260">MEFTMHEKTVVTNGQPPVVGTDFPDFKLAAEPDGTVSLADVKGKYTLISVVPDIDTRVCSLSTKKFNQQVDNFPAINFLTVSTNTPEQQKNWCAAEGVSKIKLLSDQEHQFGLALGLYIETAGIDARSIWLLDKNGTIIYRELVKEMTHEPDYEQVLAKIKTVL</sequence>
<dbReference type="GO" id="GO:0008379">
    <property type="term" value="F:thioredoxin peroxidase activity"/>
    <property type="evidence" value="ECO:0007669"/>
    <property type="project" value="InterPro"/>
</dbReference>
<evidence type="ECO:0000256" key="2">
    <source>
        <dbReference type="ARBA" id="ARBA00022862"/>
    </source>
</evidence>
<dbReference type="Pfam" id="PF00578">
    <property type="entry name" value="AhpC-TSA"/>
    <property type="match status" value="1"/>
</dbReference>
<dbReference type="AlphaFoldDB" id="A0A0R1VIV1"/>
<evidence type="ECO:0000256" key="4">
    <source>
        <dbReference type="ARBA" id="ARBA00023284"/>
    </source>
</evidence>
<organism evidence="6 7">
    <name type="scientific">Liquorilactobacillus ghanensis DSM 18630</name>
    <dbReference type="NCBI Taxonomy" id="1423750"/>
    <lineage>
        <taxon>Bacteria</taxon>
        <taxon>Bacillati</taxon>
        <taxon>Bacillota</taxon>
        <taxon>Bacilli</taxon>
        <taxon>Lactobacillales</taxon>
        <taxon>Lactobacillaceae</taxon>
        <taxon>Liquorilactobacillus</taxon>
    </lineage>
</organism>
<dbReference type="PANTHER" id="PTHR43110:SF1">
    <property type="entry name" value="THIOL PEROXIDASE"/>
    <property type="match status" value="1"/>
</dbReference>
<keyword evidence="3" id="KW-1015">Disulfide bond</keyword>
<dbReference type="PANTHER" id="PTHR43110">
    <property type="entry name" value="THIOL PEROXIDASE"/>
    <property type="match status" value="1"/>
</dbReference>
<proteinExistence type="predicted"/>
<accession>A0A0R1VIV1</accession>
<keyword evidence="7" id="KW-1185">Reference proteome</keyword>
<keyword evidence="4" id="KW-0676">Redox-active center</keyword>
<feature type="domain" description="Thioredoxin" evidence="5">
    <location>
        <begin position="17"/>
        <end position="164"/>
    </location>
</feature>
<evidence type="ECO:0000313" key="7">
    <source>
        <dbReference type="Proteomes" id="UP000051451"/>
    </source>
</evidence>
<dbReference type="InterPro" id="IPR000866">
    <property type="entry name" value="AhpC/TSA"/>
</dbReference>
<dbReference type="PATRIC" id="fig|1423750.3.peg.1361"/>
<keyword evidence="1 6" id="KW-0560">Oxidoreductase</keyword>
<keyword evidence="1 6" id="KW-0575">Peroxidase</keyword>
<dbReference type="CDD" id="cd03014">
    <property type="entry name" value="PRX_Atyp2cys"/>
    <property type="match status" value="1"/>
</dbReference>
<evidence type="ECO:0000256" key="1">
    <source>
        <dbReference type="ARBA" id="ARBA00022559"/>
    </source>
</evidence>
<evidence type="ECO:0000256" key="3">
    <source>
        <dbReference type="ARBA" id="ARBA00023157"/>
    </source>
</evidence>
<dbReference type="EMBL" id="AZGB01000018">
    <property type="protein sequence ID" value="KRM05624.1"/>
    <property type="molecule type" value="Genomic_DNA"/>
</dbReference>
<dbReference type="STRING" id="1423750.FC89_GL001328"/>
<dbReference type="PROSITE" id="PS51352">
    <property type="entry name" value="THIOREDOXIN_2"/>
    <property type="match status" value="1"/>
</dbReference>
<dbReference type="SUPFAM" id="SSF52833">
    <property type="entry name" value="Thioredoxin-like"/>
    <property type="match status" value="1"/>
</dbReference>
<reference evidence="6 7" key="1">
    <citation type="journal article" date="2015" name="Genome Announc.">
        <title>Expanding the biotechnology potential of lactobacilli through comparative genomics of 213 strains and associated genera.</title>
        <authorList>
            <person name="Sun Z."/>
            <person name="Harris H.M."/>
            <person name="McCann A."/>
            <person name="Guo C."/>
            <person name="Argimon S."/>
            <person name="Zhang W."/>
            <person name="Yang X."/>
            <person name="Jeffery I.B."/>
            <person name="Cooney J.C."/>
            <person name="Kagawa T.F."/>
            <person name="Liu W."/>
            <person name="Song Y."/>
            <person name="Salvetti E."/>
            <person name="Wrobel A."/>
            <person name="Rasinkangas P."/>
            <person name="Parkhill J."/>
            <person name="Rea M.C."/>
            <person name="O'Sullivan O."/>
            <person name="Ritari J."/>
            <person name="Douillard F.P."/>
            <person name="Paul Ross R."/>
            <person name="Yang R."/>
            <person name="Briner A.E."/>
            <person name="Felis G.E."/>
            <person name="de Vos W.M."/>
            <person name="Barrangou R."/>
            <person name="Klaenhammer T.R."/>
            <person name="Caufield P.W."/>
            <person name="Cui Y."/>
            <person name="Zhang H."/>
            <person name="O'Toole P.W."/>
        </authorList>
    </citation>
    <scope>NUCLEOTIDE SEQUENCE [LARGE SCALE GENOMIC DNA]</scope>
    <source>
        <strain evidence="6 7">DSM 18630</strain>
    </source>
</reference>
<dbReference type="InterPro" id="IPR036249">
    <property type="entry name" value="Thioredoxin-like_sf"/>
</dbReference>
<comment type="caution">
    <text evidence="6">The sequence shown here is derived from an EMBL/GenBank/DDBJ whole genome shotgun (WGS) entry which is preliminary data.</text>
</comment>
<dbReference type="InterPro" id="IPR002065">
    <property type="entry name" value="TPX"/>
</dbReference>
<dbReference type="InterPro" id="IPR013766">
    <property type="entry name" value="Thioredoxin_domain"/>
</dbReference>
<evidence type="ECO:0000313" key="6">
    <source>
        <dbReference type="EMBL" id="KRM05624.1"/>
    </source>
</evidence>
<dbReference type="RefSeq" id="WP_083485449.1">
    <property type="nucleotide sequence ID" value="NZ_AZGB01000018.1"/>
</dbReference>
<dbReference type="Gene3D" id="3.40.30.10">
    <property type="entry name" value="Glutaredoxin"/>
    <property type="match status" value="1"/>
</dbReference>